<evidence type="ECO:0008006" key="3">
    <source>
        <dbReference type="Google" id="ProtNLM"/>
    </source>
</evidence>
<protein>
    <recommendedName>
        <fullName evidence="3">DUF4201 domain-containing protein</fullName>
    </recommendedName>
</protein>
<dbReference type="EMBL" id="MPUH01001704">
    <property type="protein sequence ID" value="OMJ66496.1"/>
    <property type="molecule type" value="Genomic_DNA"/>
</dbReference>
<reference evidence="1 2" key="1">
    <citation type="submission" date="2016-11" db="EMBL/GenBank/DDBJ databases">
        <title>The macronuclear genome of Stentor coeruleus: a giant cell with tiny introns.</title>
        <authorList>
            <person name="Slabodnick M."/>
            <person name="Ruby J.G."/>
            <person name="Reiff S.B."/>
            <person name="Swart E.C."/>
            <person name="Gosai S."/>
            <person name="Prabakaran S."/>
            <person name="Witkowska E."/>
            <person name="Larue G.E."/>
            <person name="Fisher S."/>
            <person name="Freeman R.M."/>
            <person name="Gunawardena J."/>
            <person name="Chu W."/>
            <person name="Stover N.A."/>
            <person name="Gregory B.D."/>
            <person name="Nowacki M."/>
            <person name="Derisi J."/>
            <person name="Roy S.W."/>
            <person name="Marshall W.F."/>
            <person name="Sood P."/>
        </authorList>
    </citation>
    <scope>NUCLEOTIDE SEQUENCE [LARGE SCALE GENOMIC DNA]</scope>
    <source>
        <strain evidence="1">WM001</strain>
    </source>
</reference>
<evidence type="ECO:0000313" key="2">
    <source>
        <dbReference type="Proteomes" id="UP000187209"/>
    </source>
</evidence>
<keyword evidence="2" id="KW-1185">Reference proteome</keyword>
<gene>
    <name evidence="1" type="ORF">SteCoe_36633</name>
</gene>
<accession>A0A1R2APS8</accession>
<sequence length="299" mass="35704">MKQTENSIEYLNVSRKFTKTPSTICSFSASPAPTQIPEEEILLKNLEEMQTKLAEYLKRQSEFIVMQIPLLHHRWHLMHIRHIKVKKTKNLIGKMLKKISESLDIKKMYKRVQLQEEKNEQMKEDTYRIKNELKCLRKKHKDVLDYETKNTYIKDECLTYNKDLDCLKQQKSIHQQTLADIHKMREKTYSLYIPIKKRLEEIMISKEELLLTIPQLGFFPQSLEAQKEKIGQIEISNTELKGIVRQLSGKLEVQQSKNRKKSNVLKEQVKRFECQLALMRVQERFLQDKRSKYYNAKNT</sequence>
<comment type="caution">
    <text evidence="1">The sequence shown here is derived from an EMBL/GenBank/DDBJ whole genome shotgun (WGS) entry which is preliminary data.</text>
</comment>
<dbReference type="Proteomes" id="UP000187209">
    <property type="component" value="Unassembled WGS sequence"/>
</dbReference>
<evidence type="ECO:0000313" key="1">
    <source>
        <dbReference type="EMBL" id="OMJ66496.1"/>
    </source>
</evidence>
<proteinExistence type="predicted"/>
<name>A0A1R2APS8_9CILI</name>
<organism evidence="1 2">
    <name type="scientific">Stentor coeruleus</name>
    <dbReference type="NCBI Taxonomy" id="5963"/>
    <lineage>
        <taxon>Eukaryota</taxon>
        <taxon>Sar</taxon>
        <taxon>Alveolata</taxon>
        <taxon>Ciliophora</taxon>
        <taxon>Postciliodesmatophora</taxon>
        <taxon>Heterotrichea</taxon>
        <taxon>Heterotrichida</taxon>
        <taxon>Stentoridae</taxon>
        <taxon>Stentor</taxon>
    </lineage>
</organism>
<dbReference type="AlphaFoldDB" id="A0A1R2APS8"/>